<comment type="similarity">
    <text evidence="1">Belongs to the carotenoid oxygenase family.</text>
</comment>
<feature type="region of interest" description="Disordered" evidence="6">
    <location>
        <begin position="1"/>
        <end position="26"/>
    </location>
</feature>
<evidence type="ECO:0000313" key="7">
    <source>
        <dbReference type="EMBL" id="RAR05543.1"/>
    </source>
</evidence>
<dbReference type="STRING" id="183478.A0A364MWA3"/>
<dbReference type="InterPro" id="IPR004294">
    <property type="entry name" value="Carotenoid_Oase"/>
</dbReference>
<feature type="binding site" evidence="5">
    <location>
        <position position="301"/>
    </location>
    <ligand>
        <name>Fe cation</name>
        <dbReference type="ChEBI" id="CHEBI:24875"/>
        <note>catalytic</note>
    </ligand>
</feature>
<dbReference type="GO" id="GO:0016121">
    <property type="term" value="P:carotene catabolic process"/>
    <property type="evidence" value="ECO:0007669"/>
    <property type="project" value="TreeGrafter"/>
</dbReference>
<dbReference type="GO" id="GO:0010436">
    <property type="term" value="F:carotenoid dioxygenase activity"/>
    <property type="evidence" value="ECO:0007669"/>
    <property type="project" value="TreeGrafter"/>
</dbReference>
<feature type="binding site" evidence="5">
    <location>
        <position position="242"/>
    </location>
    <ligand>
        <name>Fe cation</name>
        <dbReference type="ChEBI" id="CHEBI:24875"/>
        <note>catalytic</note>
    </ligand>
</feature>
<dbReference type="Pfam" id="PF03055">
    <property type="entry name" value="RPE65"/>
    <property type="match status" value="1"/>
</dbReference>
<proteinExistence type="inferred from homology"/>
<dbReference type="PANTHER" id="PTHR10543:SF89">
    <property type="entry name" value="CAROTENOID 9,10(9',10')-CLEAVAGE DIOXYGENASE 1"/>
    <property type="match status" value="1"/>
</dbReference>
<feature type="region of interest" description="Disordered" evidence="6">
    <location>
        <begin position="423"/>
        <end position="465"/>
    </location>
</feature>
<organism evidence="7 8">
    <name type="scientific">Stemphylium lycopersici</name>
    <name type="common">Tomato gray leaf spot disease fungus</name>
    <name type="synonym">Thyrospora lycopersici</name>
    <dbReference type="NCBI Taxonomy" id="183478"/>
    <lineage>
        <taxon>Eukaryota</taxon>
        <taxon>Fungi</taxon>
        <taxon>Dikarya</taxon>
        <taxon>Ascomycota</taxon>
        <taxon>Pezizomycotina</taxon>
        <taxon>Dothideomycetes</taxon>
        <taxon>Pleosporomycetidae</taxon>
        <taxon>Pleosporales</taxon>
        <taxon>Pleosporineae</taxon>
        <taxon>Pleosporaceae</taxon>
        <taxon>Stemphylium</taxon>
    </lineage>
</organism>
<dbReference type="EMBL" id="QGDH01000132">
    <property type="protein sequence ID" value="RAR05543.1"/>
    <property type="molecule type" value="Genomic_DNA"/>
</dbReference>
<evidence type="ECO:0000256" key="4">
    <source>
        <dbReference type="ARBA" id="ARBA00023004"/>
    </source>
</evidence>
<comment type="caution">
    <text evidence="7">The sequence shown here is derived from an EMBL/GenBank/DDBJ whole genome shotgun (WGS) entry which is preliminary data.</text>
</comment>
<evidence type="ECO:0000313" key="8">
    <source>
        <dbReference type="Proteomes" id="UP000249619"/>
    </source>
</evidence>
<sequence length="715" mass="79535">MSKSGQNNNSNHNKPTSRHPYLSGNFAPVTKSWPPTPVSWTGRIPEELLGGMYVRNGGNPVTNSDLGREAHWFDGDGMLSGVWFSRSPTDPSKPVVNFVNQFILTDVYLTAVQNPKLRTPILPSIATLVNPASSLLLILWRILRTVLIVLWTHISGSASAIKRISVANTSILYHDGRALATCESGPPMRITLPGLETVGWFNGNNAEGEPAPQDNSHTQDEKHDTFGGKGLLSWMGEWTTGHPKVDKVTDELVLFHCNFVPPYVHYSLLPAEGSSTTQPGPDSKAIVNAAVPGCSGGRLMHDFGVARHHTVILDMPLSLTPLNLAKNKPVVFYEPEKPARFGVFPRRHPELVRWFETDGCCILHTANTWDEYDSNNEVTAVNMLACRLTSASLVFSAGNIEPPPHPNRKEKSVNKPMSFFAKYTDDEDDKDPEKSSLNESSPLLGRQSTGRHDQPGPSTMSSNIPISYDDEEQCRLYYYRFSLESGTANTITHQFALSAIPFEFPSISPLTEMARARYVYGCSTMDESFGAALGKATKIDVLIRMDVQSLLKRAQDSPPEEITGCVDNRSIDEILASEDPNDPIKTFRLPPNHFGQEARFVPRKPSKDVVTHDADSDELDGYLLFYVFNEEQLDQEGECGPDAKSELWVLDARDMQTVVCKVQLATRIPYGLHGNWFTEEEIARQRDVEKLRSESGDCYDTRWSHLQKAIISYLG</sequence>
<feature type="compositionally biased region" description="Polar residues" evidence="6">
    <location>
        <begin position="1"/>
        <end position="14"/>
    </location>
</feature>
<comment type="cofactor">
    <cofactor evidence="5">
        <name>Fe(2+)</name>
        <dbReference type="ChEBI" id="CHEBI:29033"/>
    </cofactor>
    <text evidence="5">Binds 1 Fe(2+) ion per subunit.</text>
</comment>
<protein>
    <submittedName>
        <fullName evidence="7">Carotenoid oxygenase</fullName>
    </submittedName>
</protein>
<dbReference type="PANTHER" id="PTHR10543">
    <property type="entry name" value="BETA-CAROTENE DIOXYGENASE"/>
    <property type="match status" value="1"/>
</dbReference>
<keyword evidence="3" id="KW-0560">Oxidoreductase</keyword>
<feature type="binding site" evidence="5">
    <location>
        <position position="364"/>
    </location>
    <ligand>
        <name>Fe cation</name>
        <dbReference type="ChEBI" id="CHEBI:24875"/>
        <note>catalytic</note>
    </ligand>
</feature>
<keyword evidence="2 5" id="KW-0479">Metal-binding</keyword>
<dbReference type="AlphaFoldDB" id="A0A364MWA3"/>
<feature type="region of interest" description="Disordered" evidence="6">
    <location>
        <begin position="203"/>
        <end position="223"/>
    </location>
</feature>
<keyword evidence="4 5" id="KW-0408">Iron</keyword>
<keyword evidence="8" id="KW-1185">Reference proteome</keyword>
<evidence type="ECO:0000256" key="2">
    <source>
        <dbReference type="ARBA" id="ARBA00022723"/>
    </source>
</evidence>
<feature type="binding site" evidence="5">
    <location>
        <position position="673"/>
    </location>
    <ligand>
        <name>Fe cation</name>
        <dbReference type="ChEBI" id="CHEBI:24875"/>
        <note>catalytic</note>
    </ligand>
</feature>
<dbReference type="Proteomes" id="UP000249619">
    <property type="component" value="Unassembled WGS sequence"/>
</dbReference>
<evidence type="ECO:0000256" key="5">
    <source>
        <dbReference type="PIRSR" id="PIRSR604294-1"/>
    </source>
</evidence>
<reference evidence="8" key="1">
    <citation type="submission" date="2018-05" db="EMBL/GenBank/DDBJ databases">
        <title>Draft genome sequence of Stemphylium lycopersici strain CIDEFI 213.</title>
        <authorList>
            <person name="Medina R."/>
            <person name="Franco M.E.E."/>
            <person name="Lucentini C.G."/>
            <person name="Saparrat M.C.N."/>
            <person name="Balatti P.A."/>
        </authorList>
    </citation>
    <scope>NUCLEOTIDE SEQUENCE [LARGE SCALE GENOMIC DNA]</scope>
    <source>
        <strain evidence="8">CIDEFI 213</strain>
    </source>
</reference>
<accession>A0A364MWA3</accession>
<feature type="compositionally biased region" description="Polar residues" evidence="6">
    <location>
        <begin position="456"/>
        <end position="465"/>
    </location>
</feature>
<name>A0A364MWA3_STELY</name>
<gene>
    <name evidence="7" type="ORF">DDE83_007367</name>
</gene>
<evidence type="ECO:0000256" key="6">
    <source>
        <dbReference type="SAM" id="MobiDB-lite"/>
    </source>
</evidence>
<evidence type="ECO:0000256" key="1">
    <source>
        <dbReference type="ARBA" id="ARBA00006787"/>
    </source>
</evidence>
<evidence type="ECO:0000256" key="3">
    <source>
        <dbReference type="ARBA" id="ARBA00023002"/>
    </source>
</evidence>
<dbReference type="GO" id="GO:0046872">
    <property type="term" value="F:metal ion binding"/>
    <property type="evidence" value="ECO:0007669"/>
    <property type="project" value="UniProtKB-KW"/>
</dbReference>